<comment type="function">
    <text evidence="4">Catalyzes the NADPH-dependent reduction of ketopantoate into pantoic acid.</text>
</comment>
<dbReference type="InterPro" id="IPR013328">
    <property type="entry name" value="6PGD_dom2"/>
</dbReference>
<dbReference type="PANTHER" id="PTHR21708:SF26">
    <property type="entry name" value="2-DEHYDROPANTOATE 2-REDUCTASE"/>
    <property type="match status" value="1"/>
</dbReference>
<evidence type="ECO:0000313" key="8">
    <source>
        <dbReference type="Proteomes" id="UP001597182"/>
    </source>
</evidence>
<feature type="domain" description="Ketopantoate reductase N-terminal" evidence="5">
    <location>
        <begin position="3"/>
        <end position="155"/>
    </location>
</feature>
<keyword evidence="2 4" id="KW-0521">NADP</keyword>
<dbReference type="SUPFAM" id="SSF48179">
    <property type="entry name" value="6-phosphogluconate dehydrogenase C-terminal domain-like"/>
    <property type="match status" value="1"/>
</dbReference>
<dbReference type="Gene3D" id="3.40.50.720">
    <property type="entry name" value="NAD(P)-binding Rossmann-like Domain"/>
    <property type="match status" value="1"/>
</dbReference>
<name>A0ABW3VQP9_9PSEU</name>
<keyword evidence="3 4" id="KW-0560">Oxidoreductase</keyword>
<dbReference type="EC" id="1.1.1.169" evidence="4"/>
<comment type="caution">
    <text evidence="7">The sequence shown here is derived from an EMBL/GenBank/DDBJ whole genome shotgun (WGS) entry which is preliminary data.</text>
</comment>
<dbReference type="EMBL" id="JBHTMB010000288">
    <property type="protein sequence ID" value="MFD1237437.1"/>
    <property type="molecule type" value="Genomic_DNA"/>
</dbReference>
<dbReference type="PANTHER" id="PTHR21708">
    <property type="entry name" value="PROBABLE 2-DEHYDROPANTOATE 2-REDUCTASE"/>
    <property type="match status" value="1"/>
</dbReference>
<sequence>MRVVILGAGGLGSVLGGYLASTGVEVTLVGRPAHVAAIRRDGLRIVGRRGDMRITDNLRAVDRAAAATGSFDYFILGVKGKDTAQALEDAAPLRDAVATALSVQNTVEKDAKLVQWLGRDRVIGASTIEGGTLVQPGLVRNALSTKVTAYFGELDGSTSSRVEAITAAFDTAGLPAEAVDCIEQVEWEKLAQIALAAAWSVTTLGAVPGTSVFEGMEVPEGAAYFVALAKDLLRVYRAKGYEPMNFYAPLSRLKELDALPGPEAIEFIIEQGRTMRERESSGHPSMYEDVLRRRKTEVDFMLAPFLEAADELAIEVPTLRIAYNIIKTVDRFLG</sequence>
<evidence type="ECO:0000313" key="7">
    <source>
        <dbReference type="EMBL" id="MFD1237437.1"/>
    </source>
</evidence>
<comment type="pathway">
    <text evidence="4">Cofactor biosynthesis; (R)-pantothenate biosynthesis; (R)-pantoate from 3-methyl-2-oxobutanoate: step 2/2.</text>
</comment>
<gene>
    <name evidence="7" type="ORF">ACFQ34_29490</name>
</gene>
<evidence type="ECO:0000256" key="1">
    <source>
        <dbReference type="ARBA" id="ARBA00007870"/>
    </source>
</evidence>
<comment type="catalytic activity">
    <reaction evidence="4">
        <text>(R)-pantoate + NADP(+) = 2-dehydropantoate + NADPH + H(+)</text>
        <dbReference type="Rhea" id="RHEA:16233"/>
        <dbReference type="ChEBI" id="CHEBI:11561"/>
        <dbReference type="ChEBI" id="CHEBI:15378"/>
        <dbReference type="ChEBI" id="CHEBI:15980"/>
        <dbReference type="ChEBI" id="CHEBI:57783"/>
        <dbReference type="ChEBI" id="CHEBI:58349"/>
        <dbReference type="EC" id="1.1.1.169"/>
    </reaction>
</comment>
<dbReference type="InterPro" id="IPR008927">
    <property type="entry name" value="6-PGluconate_DH-like_C_sf"/>
</dbReference>
<dbReference type="InterPro" id="IPR013752">
    <property type="entry name" value="KPA_reductase"/>
</dbReference>
<evidence type="ECO:0000259" key="6">
    <source>
        <dbReference type="Pfam" id="PF08546"/>
    </source>
</evidence>
<feature type="domain" description="Ketopantoate reductase C-terminal" evidence="6">
    <location>
        <begin position="182"/>
        <end position="328"/>
    </location>
</feature>
<evidence type="ECO:0000256" key="2">
    <source>
        <dbReference type="ARBA" id="ARBA00022857"/>
    </source>
</evidence>
<evidence type="ECO:0000259" key="5">
    <source>
        <dbReference type="Pfam" id="PF02558"/>
    </source>
</evidence>
<dbReference type="NCBIfam" id="TIGR00745">
    <property type="entry name" value="apbA_panE"/>
    <property type="match status" value="1"/>
</dbReference>
<evidence type="ECO:0000256" key="3">
    <source>
        <dbReference type="ARBA" id="ARBA00023002"/>
    </source>
</evidence>
<reference evidence="8" key="1">
    <citation type="journal article" date="2019" name="Int. J. Syst. Evol. Microbiol.">
        <title>The Global Catalogue of Microorganisms (GCM) 10K type strain sequencing project: providing services to taxonomists for standard genome sequencing and annotation.</title>
        <authorList>
            <consortium name="The Broad Institute Genomics Platform"/>
            <consortium name="The Broad Institute Genome Sequencing Center for Infectious Disease"/>
            <person name="Wu L."/>
            <person name="Ma J."/>
        </authorList>
    </citation>
    <scope>NUCLEOTIDE SEQUENCE [LARGE SCALE GENOMIC DNA]</scope>
    <source>
        <strain evidence="8">CCUG 49018</strain>
    </source>
</reference>
<evidence type="ECO:0000256" key="4">
    <source>
        <dbReference type="RuleBase" id="RU362068"/>
    </source>
</evidence>
<dbReference type="Pfam" id="PF02558">
    <property type="entry name" value="ApbA"/>
    <property type="match status" value="1"/>
</dbReference>
<dbReference type="InterPro" id="IPR013332">
    <property type="entry name" value="KPR_N"/>
</dbReference>
<keyword evidence="4" id="KW-0566">Pantothenate biosynthesis</keyword>
<proteinExistence type="inferred from homology"/>
<dbReference type="SUPFAM" id="SSF51735">
    <property type="entry name" value="NAD(P)-binding Rossmann-fold domains"/>
    <property type="match status" value="1"/>
</dbReference>
<keyword evidence="8" id="KW-1185">Reference proteome</keyword>
<dbReference type="InterPro" id="IPR003710">
    <property type="entry name" value="ApbA"/>
</dbReference>
<dbReference type="RefSeq" id="WP_379653329.1">
    <property type="nucleotide sequence ID" value="NZ_JBHTMB010000288.1"/>
</dbReference>
<organism evidence="7 8">
    <name type="scientific">Pseudonocardia benzenivorans</name>
    <dbReference type="NCBI Taxonomy" id="228005"/>
    <lineage>
        <taxon>Bacteria</taxon>
        <taxon>Bacillati</taxon>
        <taxon>Actinomycetota</taxon>
        <taxon>Actinomycetes</taxon>
        <taxon>Pseudonocardiales</taxon>
        <taxon>Pseudonocardiaceae</taxon>
        <taxon>Pseudonocardia</taxon>
    </lineage>
</organism>
<dbReference type="Pfam" id="PF08546">
    <property type="entry name" value="ApbA_C"/>
    <property type="match status" value="1"/>
</dbReference>
<dbReference type="Proteomes" id="UP001597182">
    <property type="component" value="Unassembled WGS sequence"/>
</dbReference>
<dbReference type="InterPro" id="IPR051402">
    <property type="entry name" value="KPR-Related"/>
</dbReference>
<dbReference type="InterPro" id="IPR036291">
    <property type="entry name" value="NAD(P)-bd_dom_sf"/>
</dbReference>
<comment type="similarity">
    <text evidence="1 4">Belongs to the ketopantoate reductase family.</text>
</comment>
<dbReference type="Gene3D" id="1.10.1040.10">
    <property type="entry name" value="N-(1-d-carboxylethyl)-l-norvaline Dehydrogenase, domain 2"/>
    <property type="match status" value="1"/>
</dbReference>
<protein>
    <recommendedName>
        <fullName evidence="4">2-dehydropantoate 2-reductase</fullName>
        <ecNumber evidence="4">1.1.1.169</ecNumber>
    </recommendedName>
    <alternativeName>
        <fullName evidence="4">Ketopantoate reductase</fullName>
    </alternativeName>
</protein>
<accession>A0ABW3VQP9</accession>